<dbReference type="AlphaFoldDB" id="A0AAV8WC69"/>
<organism evidence="1 2">
    <name type="scientific">Exocentrus adspersus</name>
    <dbReference type="NCBI Taxonomy" id="1586481"/>
    <lineage>
        <taxon>Eukaryota</taxon>
        <taxon>Metazoa</taxon>
        <taxon>Ecdysozoa</taxon>
        <taxon>Arthropoda</taxon>
        <taxon>Hexapoda</taxon>
        <taxon>Insecta</taxon>
        <taxon>Pterygota</taxon>
        <taxon>Neoptera</taxon>
        <taxon>Endopterygota</taxon>
        <taxon>Coleoptera</taxon>
        <taxon>Polyphaga</taxon>
        <taxon>Cucujiformia</taxon>
        <taxon>Chrysomeloidea</taxon>
        <taxon>Cerambycidae</taxon>
        <taxon>Lamiinae</taxon>
        <taxon>Acanthocinini</taxon>
        <taxon>Exocentrus</taxon>
    </lineage>
</organism>
<sequence length="90" mass="10675">MSVRSFFQRTSHNCLKVFKNWTTSIQNRRYRKRFSKSGSMLSMSTHGRGSVSTEITVLDYDLYTFGCQYDNNEINENRVNECIEKRKFSI</sequence>
<reference evidence="1 2" key="1">
    <citation type="journal article" date="2023" name="Insect Mol. Biol.">
        <title>Genome sequencing provides insights into the evolution of gene families encoding plant cell wall-degrading enzymes in longhorned beetles.</title>
        <authorList>
            <person name="Shin N.R."/>
            <person name="Okamura Y."/>
            <person name="Kirsch R."/>
            <person name="Pauchet Y."/>
        </authorList>
    </citation>
    <scope>NUCLEOTIDE SEQUENCE [LARGE SCALE GENOMIC DNA]</scope>
    <source>
        <strain evidence="1">EAD_L_NR</strain>
    </source>
</reference>
<keyword evidence="2" id="KW-1185">Reference proteome</keyword>
<name>A0AAV8WC69_9CUCU</name>
<evidence type="ECO:0000313" key="1">
    <source>
        <dbReference type="EMBL" id="KAJ8923767.1"/>
    </source>
</evidence>
<dbReference type="Proteomes" id="UP001159042">
    <property type="component" value="Unassembled WGS sequence"/>
</dbReference>
<accession>A0AAV8WC69</accession>
<comment type="caution">
    <text evidence="1">The sequence shown here is derived from an EMBL/GenBank/DDBJ whole genome shotgun (WGS) entry which is preliminary data.</text>
</comment>
<proteinExistence type="predicted"/>
<dbReference type="EMBL" id="JANEYG010000004">
    <property type="protein sequence ID" value="KAJ8923767.1"/>
    <property type="molecule type" value="Genomic_DNA"/>
</dbReference>
<protein>
    <submittedName>
        <fullName evidence="1">Uncharacterized protein</fullName>
    </submittedName>
</protein>
<gene>
    <name evidence="1" type="ORF">NQ315_010349</name>
</gene>
<evidence type="ECO:0000313" key="2">
    <source>
        <dbReference type="Proteomes" id="UP001159042"/>
    </source>
</evidence>